<dbReference type="InterPro" id="IPR051690">
    <property type="entry name" value="PseI-like"/>
</dbReference>
<dbReference type="SUPFAM" id="SSF51182">
    <property type="entry name" value="RmlC-like cupins"/>
    <property type="match status" value="1"/>
</dbReference>
<evidence type="ECO:0000313" key="3">
    <source>
        <dbReference type="EMBL" id="TRU52064.1"/>
    </source>
</evidence>
<dbReference type="Pfam" id="PF07883">
    <property type="entry name" value="Cupin_2"/>
    <property type="match status" value="1"/>
</dbReference>
<dbReference type="PANTHER" id="PTHR42966">
    <property type="entry name" value="N-ACETYLNEURAMINATE SYNTHASE"/>
    <property type="match status" value="1"/>
</dbReference>
<proteinExistence type="predicted"/>
<feature type="domain" description="Cupin type-2" evidence="2">
    <location>
        <begin position="419"/>
        <end position="475"/>
    </location>
</feature>
<feature type="domain" description="PseI/NeuA/B-like" evidence="1">
    <location>
        <begin position="60"/>
        <end position="276"/>
    </location>
</feature>
<dbReference type="EMBL" id="SFBE01000109">
    <property type="protein sequence ID" value="TRU52064.1"/>
    <property type="molecule type" value="Genomic_DNA"/>
</dbReference>
<accession>A0A552FZF6</accession>
<dbReference type="PANTHER" id="PTHR42966:SF1">
    <property type="entry name" value="SIALIC ACID SYNTHASE"/>
    <property type="match status" value="1"/>
</dbReference>
<dbReference type="InterPro" id="IPR011051">
    <property type="entry name" value="RmlC_Cupin_sf"/>
</dbReference>
<dbReference type="Proteomes" id="UP000316958">
    <property type="component" value="Unassembled WGS sequence"/>
</dbReference>
<dbReference type="Gene3D" id="2.60.120.10">
    <property type="entry name" value="Jelly Rolls"/>
    <property type="match status" value="1"/>
</dbReference>
<dbReference type="InterPro" id="IPR013132">
    <property type="entry name" value="PseI/NeuA/B-like_N"/>
</dbReference>
<comment type="caution">
    <text evidence="3">The sequence shown here is derived from an EMBL/GenBank/DDBJ whole genome shotgun (WGS) entry which is preliminary data.</text>
</comment>
<reference evidence="3 4" key="1">
    <citation type="submission" date="2019-01" db="EMBL/GenBank/DDBJ databases">
        <title>Coherence of Microcystis species and biogeography revealed through population genomics.</title>
        <authorList>
            <person name="Perez-Carrascal O.M."/>
            <person name="Terrat Y."/>
            <person name="Giani A."/>
            <person name="Fortin N."/>
            <person name="Tromas N."/>
            <person name="Shapiro B.J."/>
        </authorList>
    </citation>
    <scope>NUCLEOTIDE SEQUENCE [LARGE SCALE GENOMIC DNA]</scope>
    <source>
        <strain evidence="3">Ma_QC_Ch_20071001_S25D</strain>
    </source>
</reference>
<dbReference type="GO" id="GO:0016051">
    <property type="term" value="P:carbohydrate biosynthetic process"/>
    <property type="evidence" value="ECO:0007669"/>
    <property type="project" value="InterPro"/>
</dbReference>
<dbReference type="SUPFAM" id="SSF51569">
    <property type="entry name" value="Aldolase"/>
    <property type="match status" value="1"/>
</dbReference>
<evidence type="ECO:0000259" key="2">
    <source>
        <dbReference type="Pfam" id="PF07883"/>
    </source>
</evidence>
<sequence length="515" mass="59459">MKIRVDKEEAKVNKQFNSKPVFIFEMANNHSGSVEQGINIIRKVYDVAQKFRDSFDFGFKLQYRHLDTFIHPDFQERHDLKYVKRFLDTRLNPEQFKRLKDEMKALNFISVCTPFDEKSVNLIEEHDFDVIKIASCSFTDWPLLERIVKSSKPIIASTAGALLEDIDKVVSFFGHRGKQVSLMHCVAEYPTVNSNLQLNQIDLLKSRYPNLRIGFSTHENPANFEIVKLAVAKGSTIFEKHVGVPTESIKLNDYSANPEQIEKWLESALEAFEMCGVIGRRLEFTESEKSSLMSLRRGVFAKRKIHQGEKIDISDTFMAIPTTTDQLTANDMSKYTIFYAAADISPKQPILFENTNRVEIREKIYDVMQKIKSLLQESKVVVPHQLDFEISHHYGIDKFDEFGATIINYLNREYCKKLIVILPEQVHPEQYHKQKEETFIILYGDVQITLDGKTREGKPGDIVTVERGIKHSFTSQKGAVIEEISSTHYRDDSYYTDPAIASNPNRKTLLTYWVD</sequence>
<gene>
    <name evidence="3" type="ORF">EWV57_06410</name>
</gene>
<dbReference type="Pfam" id="PF03102">
    <property type="entry name" value="NeuB"/>
    <property type="match status" value="1"/>
</dbReference>
<name>A0A552FZF6_MICAE</name>
<protein>
    <submittedName>
        <fullName evidence="3">Cupin domain-containing protein</fullName>
    </submittedName>
</protein>
<dbReference type="Gene3D" id="3.90.1210.10">
    <property type="entry name" value="Antifreeze-like/N-acetylneuraminic acid synthase C-terminal domain"/>
    <property type="match status" value="1"/>
</dbReference>
<dbReference type="Gene3D" id="3.20.20.70">
    <property type="entry name" value="Aldolase class I"/>
    <property type="match status" value="1"/>
</dbReference>
<evidence type="ECO:0000259" key="1">
    <source>
        <dbReference type="Pfam" id="PF03102"/>
    </source>
</evidence>
<dbReference type="AlphaFoldDB" id="A0A552FZF6"/>
<organism evidence="3 4">
    <name type="scientific">Microcystis aeruginosa Ma_QC_Ch_20071001_S25D</name>
    <dbReference type="NCBI Taxonomy" id="2486250"/>
    <lineage>
        <taxon>Bacteria</taxon>
        <taxon>Bacillati</taxon>
        <taxon>Cyanobacteriota</taxon>
        <taxon>Cyanophyceae</taxon>
        <taxon>Oscillatoriophycideae</taxon>
        <taxon>Chroococcales</taxon>
        <taxon>Microcystaceae</taxon>
        <taxon>Microcystis</taxon>
    </lineage>
</organism>
<dbReference type="InterPro" id="IPR013785">
    <property type="entry name" value="Aldolase_TIM"/>
</dbReference>
<dbReference type="GO" id="GO:0047444">
    <property type="term" value="F:N-acylneuraminate-9-phosphate synthase activity"/>
    <property type="evidence" value="ECO:0007669"/>
    <property type="project" value="TreeGrafter"/>
</dbReference>
<dbReference type="InterPro" id="IPR014710">
    <property type="entry name" value="RmlC-like_jellyroll"/>
</dbReference>
<evidence type="ECO:0000313" key="4">
    <source>
        <dbReference type="Proteomes" id="UP000316958"/>
    </source>
</evidence>
<dbReference type="InterPro" id="IPR013096">
    <property type="entry name" value="Cupin_2"/>
</dbReference>